<sequence>MAFKLMIHYNKSFKKIFFAVFWAGIILLSSCPTRKALDAFWEIPFQKTLNVSKASLAYSSCSEISKTFPFQEVVEVQSDKDVEEKFQQNTLNFIAHQFLEENFIRLFNKGSIKINSPPFYICYQRLKIPA</sequence>
<name>A0A967AHN2_9FLAO</name>
<dbReference type="AlphaFoldDB" id="A0A967AHN2"/>
<reference evidence="1" key="1">
    <citation type="submission" date="2020-03" db="EMBL/GenBank/DDBJ databases">
        <title>Psychroflexus Maritimus sp. nov., isolate from marine sediment.</title>
        <authorList>
            <person name="Zhong Y.-L."/>
        </authorList>
    </citation>
    <scope>NUCLEOTIDE SEQUENCE</scope>
    <source>
        <strain evidence="1">C1</strain>
    </source>
</reference>
<evidence type="ECO:0000313" key="1">
    <source>
        <dbReference type="EMBL" id="NGZ90661.1"/>
    </source>
</evidence>
<dbReference type="RefSeq" id="WP_166400895.1">
    <property type="nucleotide sequence ID" value="NZ_JAANAS010000094.1"/>
</dbReference>
<protein>
    <recommendedName>
        <fullName evidence="3">Lipoprotein</fullName>
    </recommendedName>
</protein>
<accession>A0A967AHN2</accession>
<evidence type="ECO:0008006" key="3">
    <source>
        <dbReference type="Google" id="ProtNLM"/>
    </source>
</evidence>
<gene>
    <name evidence="1" type="ORF">G7034_10405</name>
</gene>
<organism evidence="1 2">
    <name type="scientific">Psychroflexus maritimus</name>
    <dbReference type="NCBI Taxonomy" id="2714865"/>
    <lineage>
        <taxon>Bacteria</taxon>
        <taxon>Pseudomonadati</taxon>
        <taxon>Bacteroidota</taxon>
        <taxon>Flavobacteriia</taxon>
        <taxon>Flavobacteriales</taxon>
        <taxon>Flavobacteriaceae</taxon>
        <taxon>Psychroflexus</taxon>
    </lineage>
</organism>
<evidence type="ECO:0000313" key="2">
    <source>
        <dbReference type="Proteomes" id="UP000643701"/>
    </source>
</evidence>
<dbReference type="EMBL" id="JAANAS010000094">
    <property type="protein sequence ID" value="NGZ90661.1"/>
    <property type="molecule type" value="Genomic_DNA"/>
</dbReference>
<dbReference type="Proteomes" id="UP000643701">
    <property type="component" value="Unassembled WGS sequence"/>
</dbReference>
<comment type="caution">
    <text evidence="1">The sequence shown here is derived from an EMBL/GenBank/DDBJ whole genome shotgun (WGS) entry which is preliminary data.</text>
</comment>
<keyword evidence="2" id="KW-1185">Reference proteome</keyword>
<dbReference type="PROSITE" id="PS51257">
    <property type="entry name" value="PROKAR_LIPOPROTEIN"/>
    <property type="match status" value="1"/>
</dbReference>
<proteinExistence type="predicted"/>